<proteinExistence type="predicted"/>
<sequence>MSLRKCLEKLKPFIVAYEGGDRGSRRMGANIEVIGEVMVEAPLLKEIVDHYSVPDRVTAKKQNEELDRIATTVPKVHLML</sequence>
<protein>
    <submittedName>
        <fullName evidence="1">Uncharacterized protein</fullName>
    </submittedName>
</protein>
<organism evidence="1 2">
    <name type="scientific">Brassica rapa subsp. trilocularis</name>
    <dbReference type="NCBI Taxonomy" id="1813537"/>
    <lineage>
        <taxon>Eukaryota</taxon>
        <taxon>Viridiplantae</taxon>
        <taxon>Streptophyta</taxon>
        <taxon>Embryophyta</taxon>
        <taxon>Tracheophyta</taxon>
        <taxon>Spermatophyta</taxon>
        <taxon>Magnoliopsida</taxon>
        <taxon>eudicotyledons</taxon>
        <taxon>Gunneridae</taxon>
        <taxon>Pentapetalae</taxon>
        <taxon>rosids</taxon>
        <taxon>malvids</taxon>
        <taxon>Brassicales</taxon>
        <taxon>Brassicaceae</taxon>
        <taxon>Brassiceae</taxon>
        <taxon>Brassica</taxon>
    </lineage>
</organism>
<accession>A0ABQ7NXT0</accession>
<reference evidence="1 2" key="1">
    <citation type="submission" date="2021-03" db="EMBL/GenBank/DDBJ databases">
        <authorList>
            <person name="King G.J."/>
            <person name="Bancroft I."/>
            <person name="Baten A."/>
            <person name="Bloomfield J."/>
            <person name="Borpatragohain P."/>
            <person name="He Z."/>
            <person name="Irish N."/>
            <person name="Irwin J."/>
            <person name="Liu K."/>
            <person name="Mauleon R.P."/>
            <person name="Moore J."/>
            <person name="Morris R."/>
            <person name="Ostergaard L."/>
            <person name="Wang B."/>
            <person name="Wells R."/>
        </authorList>
    </citation>
    <scope>NUCLEOTIDE SEQUENCE [LARGE SCALE GENOMIC DNA]</scope>
    <source>
        <strain evidence="1">R-o-18</strain>
        <tissue evidence="1">Leaf</tissue>
    </source>
</reference>
<evidence type="ECO:0000313" key="2">
    <source>
        <dbReference type="Proteomes" id="UP000823674"/>
    </source>
</evidence>
<dbReference type="EMBL" id="JADBGQ010000001">
    <property type="protein sequence ID" value="KAG5414895.1"/>
    <property type="molecule type" value="Genomic_DNA"/>
</dbReference>
<gene>
    <name evidence="1" type="primary">A01g506000.1_BraROA</name>
    <name evidence="1" type="ORF">IGI04_002462</name>
</gene>
<dbReference type="PANTHER" id="PTHR47911:SF1">
    <property type="entry name" value="OS06G0664400 PROTEIN"/>
    <property type="match status" value="1"/>
</dbReference>
<evidence type="ECO:0000313" key="1">
    <source>
        <dbReference type="EMBL" id="KAG5414895.1"/>
    </source>
</evidence>
<comment type="caution">
    <text evidence="1">The sequence shown here is derived from an EMBL/GenBank/DDBJ whole genome shotgun (WGS) entry which is preliminary data.</text>
</comment>
<dbReference type="PANTHER" id="PTHR47911">
    <property type="entry name" value="HYDROXYPROLINE-RICH GLYCOPROTEIN-LIKE"/>
    <property type="match status" value="1"/>
</dbReference>
<dbReference type="Proteomes" id="UP000823674">
    <property type="component" value="Chromosome A01"/>
</dbReference>
<keyword evidence="2" id="KW-1185">Reference proteome</keyword>
<name>A0ABQ7NXT0_BRACM</name>